<evidence type="ECO:0000313" key="1">
    <source>
        <dbReference type="EMBL" id="MWC45632.1"/>
    </source>
</evidence>
<organism evidence="1 2">
    <name type="scientific">Sphingomonas carotinifaciens</name>
    <dbReference type="NCBI Taxonomy" id="1166323"/>
    <lineage>
        <taxon>Bacteria</taxon>
        <taxon>Pseudomonadati</taxon>
        <taxon>Pseudomonadota</taxon>
        <taxon>Alphaproteobacteria</taxon>
        <taxon>Sphingomonadales</taxon>
        <taxon>Sphingomonadaceae</taxon>
        <taxon>Sphingomonas</taxon>
    </lineage>
</organism>
<proteinExistence type="predicted"/>
<evidence type="ECO:0000313" key="2">
    <source>
        <dbReference type="Proteomes" id="UP000436801"/>
    </source>
</evidence>
<protein>
    <submittedName>
        <fullName evidence="1">Uncharacterized protein</fullName>
    </submittedName>
</protein>
<dbReference type="Proteomes" id="UP000436801">
    <property type="component" value="Unassembled WGS sequence"/>
</dbReference>
<sequence length="68" mass="7533">MRSSGSCAGQWGAERVVYTGSGEPMRYPCCEDDYVMIGRDHVERLGTIDAVLAYFEAADFEVPPLDIE</sequence>
<comment type="caution">
    <text evidence="1">The sequence shown here is derived from an EMBL/GenBank/DDBJ whole genome shotgun (WGS) entry which is preliminary data.</text>
</comment>
<dbReference type="EMBL" id="WSUT01000007">
    <property type="protein sequence ID" value="MWC45632.1"/>
    <property type="molecule type" value="Genomic_DNA"/>
</dbReference>
<reference evidence="1 2" key="1">
    <citation type="submission" date="2019-12" db="EMBL/GenBank/DDBJ databases">
        <authorList>
            <person name="Zheng J."/>
        </authorList>
    </citation>
    <scope>NUCLEOTIDE SEQUENCE [LARGE SCALE GENOMIC DNA]</scope>
    <source>
        <strain evidence="1 2">DSM 27347</strain>
    </source>
</reference>
<dbReference type="OrthoDB" id="7193356at2"/>
<dbReference type="RefSeq" id="WP_160146835.1">
    <property type="nucleotide sequence ID" value="NZ_FNBI01000007.1"/>
</dbReference>
<name>A0A6N8M2K8_9SPHN</name>
<gene>
    <name evidence="1" type="ORF">GQR91_18615</name>
</gene>
<accession>A0A6N8M2K8</accession>
<dbReference type="AlphaFoldDB" id="A0A6N8M2K8"/>